<dbReference type="SMART" id="SM00061">
    <property type="entry name" value="MATH"/>
    <property type="match status" value="1"/>
</dbReference>
<evidence type="ECO:0000256" key="1">
    <source>
        <dbReference type="ARBA" id="ARBA00023054"/>
    </source>
</evidence>
<gene>
    <name evidence="4" type="ORF">CARUB_v10025186mg</name>
</gene>
<dbReference type="Pfam" id="PF22486">
    <property type="entry name" value="MATH_2"/>
    <property type="match status" value="1"/>
</dbReference>
<sequence>GQTCYFGVKYLSWGCATLPLSKLQEEGYLEMDRLIIEVYIKVVDAVDGEGGDAKKKETVDFQLEERVKNLELMENGSTLDSLKSFIEEISLERKNSYDADGSKVQLLEDRVWNLEIMEHGSRLDSLETKLEEIYLERKNSYDADGSKVQLLEDRVWNLEMMENGSTLDSLKSKLEEVSLEKKKSEADGFKMGTHFRKALTLTVTNFSQKTCPINSPPFPSGGCDWILKVYPKGNGDDNYLSLFLSPDDPKSLGLNWKRKANFYFVLLNQSGRELHRTPEIGDQWFCADALSWGFPQTLPRRKLVDKIFMENDRFSIEIYIKVSEVVEGYHMFPASFTNKLLRSCLEYPDKTDKETVDVNGFQVLSSQVTSVRKVFEDHPDIAVDIRSKNQVVKTEYMNVLLRVMETMGKPSENMSETELSNAHSELTELTEVGFKVEWLKTKLEEVTVEWKKANADGGRIQQLEEHVKNLELTVSDLKAELEKEKAKSTSDAATVLSLQDTLSDIKIELDKEKAKTVTATDKFLLLKETYSDLKLELDKEKTKSCSAAATVLSLKEALSDLKVELDQKTGNSTSNVIAWEHDDDDDLFSHTNCLGIQQKTNVYKRLK</sequence>
<dbReference type="PROSITE" id="PS50144">
    <property type="entry name" value="MATH"/>
    <property type="match status" value="1"/>
</dbReference>
<dbReference type="PANTHER" id="PTHR46236">
    <property type="entry name" value="TRAF-LIKE SUPERFAMILY PROTEIN"/>
    <property type="match status" value="1"/>
</dbReference>
<evidence type="ECO:0000313" key="5">
    <source>
        <dbReference type="Proteomes" id="UP000029121"/>
    </source>
</evidence>
<dbReference type="AlphaFoldDB" id="R0HY03"/>
<organism evidence="4 5">
    <name type="scientific">Capsella rubella</name>
    <dbReference type="NCBI Taxonomy" id="81985"/>
    <lineage>
        <taxon>Eukaryota</taxon>
        <taxon>Viridiplantae</taxon>
        <taxon>Streptophyta</taxon>
        <taxon>Embryophyta</taxon>
        <taxon>Tracheophyta</taxon>
        <taxon>Spermatophyta</taxon>
        <taxon>Magnoliopsida</taxon>
        <taxon>eudicotyledons</taxon>
        <taxon>Gunneridae</taxon>
        <taxon>Pentapetalae</taxon>
        <taxon>rosids</taxon>
        <taxon>malvids</taxon>
        <taxon>Brassicales</taxon>
        <taxon>Brassicaceae</taxon>
        <taxon>Camelineae</taxon>
        <taxon>Capsella</taxon>
    </lineage>
</organism>
<evidence type="ECO:0000256" key="2">
    <source>
        <dbReference type="SAM" id="Coils"/>
    </source>
</evidence>
<protein>
    <recommendedName>
        <fullName evidence="3">MATH domain-containing protein</fullName>
    </recommendedName>
</protein>
<reference evidence="5" key="1">
    <citation type="journal article" date="2013" name="Nat. Genet.">
        <title>The Capsella rubella genome and the genomic consequences of rapid mating system evolution.</title>
        <authorList>
            <person name="Slotte T."/>
            <person name="Hazzouri K.M."/>
            <person name="Agren J.A."/>
            <person name="Koenig D."/>
            <person name="Maumus F."/>
            <person name="Guo Y.L."/>
            <person name="Steige K."/>
            <person name="Platts A.E."/>
            <person name="Escobar J.S."/>
            <person name="Newman L.K."/>
            <person name="Wang W."/>
            <person name="Mandakova T."/>
            <person name="Vello E."/>
            <person name="Smith L.M."/>
            <person name="Henz S.R."/>
            <person name="Steffen J."/>
            <person name="Takuno S."/>
            <person name="Brandvain Y."/>
            <person name="Coop G."/>
            <person name="Andolfatto P."/>
            <person name="Hu T.T."/>
            <person name="Blanchette M."/>
            <person name="Clark R.M."/>
            <person name="Quesneville H."/>
            <person name="Nordborg M."/>
            <person name="Gaut B.S."/>
            <person name="Lysak M.A."/>
            <person name="Jenkins J."/>
            <person name="Grimwood J."/>
            <person name="Chapman J."/>
            <person name="Prochnik S."/>
            <person name="Shu S."/>
            <person name="Rokhsar D."/>
            <person name="Schmutz J."/>
            <person name="Weigel D."/>
            <person name="Wright S.I."/>
        </authorList>
    </citation>
    <scope>NUCLEOTIDE SEQUENCE [LARGE SCALE GENOMIC DNA]</scope>
    <source>
        <strain evidence="5">cv. Monte Gargano</strain>
    </source>
</reference>
<accession>R0HY03</accession>
<proteinExistence type="predicted"/>
<dbReference type="Proteomes" id="UP000029121">
    <property type="component" value="Unassembled WGS sequence"/>
</dbReference>
<dbReference type="InterPro" id="IPR050804">
    <property type="entry name" value="MCC"/>
</dbReference>
<dbReference type="SUPFAM" id="SSF49599">
    <property type="entry name" value="TRAF domain-like"/>
    <property type="match status" value="1"/>
</dbReference>
<dbReference type="PANTHER" id="PTHR46236:SF12">
    <property type="entry name" value="MATH DOMAIN-CONTAINING PROTEIN"/>
    <property type="match status" value="1"/>
</dbReference>
<dbReference type="EMBL" id="KB870808">
    <property type="protein sequence ID" value="EOA28938.1"/>
    <property type="molecule type" value="Genomic_DNA"/>
</dbReference>
<name>R0HY03_9BRAS</name>
<evidence type="ECO:0000259" key="3">
    <source>
        <dbReference type="PROSITE" id="PS50144"/>
    </source>
</evidence>
<dbReference type="eggNOG" id="KOG1987">
    <property type="taxonomic scope" value="Eukaryota"/>
</dbReference>
<evidence type="ECO:0000313" key="4">
    <source>
        <dbReference type="EMBL" id="EOA28938.1"/>
    </source>
</evidence>
<dbReference type="InterPro" id="IPR008974">
    <property type="entry name" value="TRAF-like"/>
</dbReference>
<dbReference type="CDD" id="cd00121">
    <property type="entry name" value="MATH"/>
    <property type="match status" value="1"/>
</dbReference>
<keyword evidence="1 2" id="KW-0175">Coiled coil</keyword>
<keyword evidence="5" id="KW-1185">Reference proteome</keyword>
<dbReference type="InterPro" id="IPR002083">
    <property type="entry name" value="MATH/TRAF_dom"/>
</dbReference>
<feature type="domain" description="MATH" evidence="3">
    <location>
        <begin position="196"/>
        <end position="320"/>
    </location>
</feature>
<dbReference type="Gene3D" id="2.60.210.10">
    <property type="entry name" value="Apoptosis, Tumor Necrosis Factor Receptor Associated Protein 2, Chain A"/>
    <property type="match status" value="1"/>
</dbReference>
<feature type="non-terminal residue" evidence="4">
    <location>
        <position position="1"/>
    </location>
</feature>
<feature type="coiled-coil region" evidence="2">
    <location>
        <begin position="460"/>
        <end position="515"/>
    </location>
</feature>